<sequence>MPIRAILTDIEGTTSSITFVKDVLFPYARRALPGFIAEHGTEPDVRRWLDVVASEHGGICDDAMIAEVLQGWIDSDRKHTALKALQGMVWADGYRNGDFAAHMYADATESLREWHAAGIPLYVYSSGSVAAQHLFFGHSEAGDLTPLFQGWFDTETGGKREAESYRRIAAAIGVEPGHILFLSDIVEELDAAREAGLQTVLLDRREDYAQPRLDEATHGHRRVESFADIGV</sequence>
<evidence type="ECO:0000256" key="4">
    <source>
        <dbReference type="HAMAP-Rule" id="MF_01681"/>
    </source>
</evidence>
<dbReference type="SUPFAM" id="SSF56784">
    <property type="entry name" value="HAD-like"/>
    <property type="match status" value="1"/>
</dbReference>
<dbReference type="SFLD" id="SFLDF00044">
    <property type="entry name" value="enolase-phosphatase"/>
    <property type="match status" value="1"/>
</dbReference>
<dbReference type="GO" id="GO:0019509">
    <property type="term" value="P:L-methionine salvage from methylthioadenosine"/>
    <property type="evidence" value="ECO:0007669"/>
    <property type="project" value="UniProtKB-UniRule"/>
</dbReference>
<reference evidence="5" key="1">
    <citation type="submission" date="2020-02" db="EMBL/GenBank/DDBJ databases">
        <authorList>
            <person name="Meier V. D."/>
        </authorList>
    </citation>
    <scope>NUCLEOTIDE SEQUENCE</scope>
    <source>
        <strain evidence="5">AVDCRST_MAG71</strain>
    </source>
</reference>
<dbReference type="SFLD" id="SFLDS00003">
    <property type="entry name" value="Haloacid_Dehalogenase"/>
    <property type="match status" value="1"/>
</dbReference>
<evidence type="ECO:0000256" key="1">
    <source>
        <dbReference type="ARBA" id="ARBA00022605"/>
    </source>
</evidence>
<dbReference type="Pfam" id="PF00702">
    <property type="entry name" value="Hydrolase"/>
    <property type="match status" value="1"/>
</dbReference>
<comment type="pathway">
    <text evidence="4">Amino-acid biosynthesis; L-methionine biosynthesis via salvage pathway; L-methionine from S-methyl-5-thio-alpha-D-ribose 1-phosphate: step 4/6.</text>
</comment>
<dbReference type="SFLD" id="SFLDG01129">
    <property type="entry name" value="C1.5:_HAD__Beta-PGM__Phosphata"/>
    <property type="match status" value="1"/>
</dbReference>
<gene>
    <name evidence="4" type="primary">mtnC</name>
    <name evidence="5" type="ORF">AVDCRST_MAG71-2533</name>
</gene>
<dbReference type="EMBL" id="CADCUA010000592">
    <property type="protein sequence ID" value="CAA9346716.1"/>
    <property type="molecule type" value="Genomic_DNA"/>
</dbReference>
<keyword evidence="4" id="KW-0460">Magnesium</keyword>
<comment type="function">
    <text evidence="4">Bifunctional enzyme that catalyzes the enolization of 2,3-diketo-5-methylthiopentyl-1-phosphate (DK-MTP-1-P) into the intermediate 2-hydroxy-3-keto-5-methylthiopentenyl-1-phosphate (HK-MTPenyl-1-P), which is then dephosphorylated to form the acireductone 1,2-dihydroxy-3-keto-5-methylthiopentene (DHK-MTPene).</text>
</comment>
<dbReference type="Gene3D" id="1.10.720.60">
    <property type="match status" value="1"/>
</dbReference>
<protein>
    <recommendedName>
        <fullName evidence="4">Enolase-phosphatase E1</fullName>
        <ecNumber evidence="4">3.1.3.77</ecNumber>
    </recommendedName>
    <alternativeName>
        <fullName evidence="4">2,3-diketo-5-methylthio-1-phosphopentane phosphatase</fullName>
    </alternativeName>
</protein>
<comment type="cofactor">
    <cofactor evidence="4">
        <name>Mg(2+)</name>
        <dbReference type="ChEBI" id="CHEBI:18420"/>
    </cofactor>
    <text evidence="4">Binds 1 Mg(2+) ion per subunit.</text>
</comment>
<dbReference type="GO" id="GO:0043715">
    <property type="term" value="F:2,3-diketo-5-methylthiopentyl-1-phosphate enolase activity"/>
    <property type="evidence" value="ECO:0007669"/>
    <property type="project" value="UniProtKB-UniRule"/>
</dbReference>
<organism evidence="5">
    <name type="scientific">uncultured Lysobacter sp</name>
    <dbReference type="NCBI Taxonomy" id="271060"/>
    <lineage>
        <taxon>Bacteria</taxon>
        <taxon>Pseudomonadati</taxon>
        <taxon>Pseudomonadota</taxon>
        <taxon>Gammaproteobacteria</taxon>
        <taxon>Lysobacterales</taxon>
        <taxon>Lysobacteraceae</taxon>
        <taxon>Lysobacter</taxon>
        <taxon>environmental samples</taxon>
    </lineage>
</organism>
<evidence type="ECO:0000313" key="5">
    <source>
        <dbReference type="EMBL" id="CAA9346716.1"/>
    </source>
</evidence>
<dbReference type="GO" id="GO:0043716">
    <property type="term" value="F:2-hydroxy-3-keto-5-methylthiopentenyl-1-phosphate phosphatase activity"/>
    <property type="evidence" value="ECO:0007669"/>
    <property type="project" value="UniProtKB-UniRule"/>
</dbReference>
<dbReference type="GO" id="GO:0043874">
    <property type="term" value="F:acireductone synthase activity"/>
    <property type="evidence" value="ECO:0007669"/>
    <property type="project" value="UniProtKB-EC"/>
</dbReference>
<dbReference type="Gene3D" id="3.40.50.1000">
    <property type="entry name" value="HAD superfamily/HAD-like"/>
    <property type="match status" value="1"/>
</dbReference>
<proteinExistence type="inferred from homology"/>
<dbReference type="InterPro" id="IPR006439">
    <property type="entry name" value="HAD-SF_hydro_IA"/>
</dbReference>
<dbReference type="NCBIfam" id="TIGR01691">
    <property type="entry name" value="enolase-ppase"/>
    <property type="match status" value="1"/>
</dbReference>
<dbReference type="InterPro" id="IPR036412">
    <property type="entry name" value="HAD-like_sf"/>
</dbReference>
<dbReference type="UniPathway" id="UPA00904">
    <property type="reaction ID" value="UER00876"/>
</dbReference>
<dbReference type="GO" id="GO:0000287">
    <property type="term" value="F:magnesium ion binding"/>
    <property type="evidence" value="ECO:0007669"/>
    <property type="project" value="UniProtKB-UniRule"/>
</dbReference>
<evidence type="ECO:0000256" key="3">
    <source>
        <dbReference type="ARBA" id="ARBA00023167"/>
    </source>
</evidence>
<dbReference type="CDD" id="cd01629">
    <property type="entry name" value="HAD_EP"/>
    <property type="match status" value="1"/>
</dbReference>
<dbReference type="EC" id="3.1.3.77" evidence="4"/>
<keyword evidence="4" id="KW-0479">Metal-binding</keyword>
<comment type="catalytic activity">
    <reaction evidence="4">
        <text>5-methylsulfanyl-2,3-dioxopentyl phosphate + H2O = 1,2-dihydroxy-5-(methylsulfanyl)pent-1-en-3-one + phosphate</text>
        <dbReference type="Rhea" id="RHEA:21700"/>
        <dbReference type="ChEBI" id="CHEBI:15377"/>
        <dbReference type="ChEBI" id="CHEBI:43474"/>
        <dbReference type="ChEBI" id="CHEBI:49252"/>
        <dbReference type="ChEBI" id="CHEBI:58828"/>
        <dbReference type="EC" id="3.1.3.77"/>
    </reaction>
</comment>
<dbReference type="InterPro" id="IPR023214">
    <property type="entry name" value="HAD_sf"/>
</dbReference>
<dbReference type="SFLD" id="SFLDG01133">
    <property type="entry name" value="C1.5.4:_Enolase-phosphatase_Li"/>
    <property type="match status" value="1"/>
</dbReference>
<keyword evidence="1 4" id="KW-0028">Amino-acid biosynthesis</keyword>
<comment type="pathway">
    <text evidence="4">Amino-acid biosynthesis; L-methionine biosynthesis via salvage pathway; L-methionine from S-methyl-5-thio-alpha-D-ribose 1-phosphate: step 3/6.</text>
</comment>
<dbReference type="AlphaFoldDB" id="A0A6J4M0E4"/>
<dbReference type="PANTHER" id="PTHR20371:SF1">
    <property type="entry name" value="ENOLASE-PHOSPHATASE E1"/>
    <property type="match status" value="1"/>
</dbReference>
<comment type="similarity">
    <text evidence="4">Belongs to the HAD-like hydrolase superfamily. MasA/MtnC family.</text>
</comment>
<keyword evidence="2 4" id="KW-0378">Hydrolase</keyword>
<accession>A0A6J4M0E4</accession>
<keyword evidence="3 4" id="KW-0486">Methionine biosynthesis</keyword>
<evidence type="ECO:0000256" key="2">
    <source>
        <dbReference type="ARBA" id="ARBA00022801"/>
    </source>
</evidence>
<dbReference type="PANTHER" id="PTHR20371">
    <property type="entry name" value="ENOLASE-PHOSPHATASE E1"/>
    <property type="match status" value="1"/>
</dbReference>
<dbReference type="FunFam" id="3.40.50.1000:FF:000079">
    <property type="entry name" value="Enolase-phosphatase E1"/>
    <property type="match status" value="1"/>
</dbReference>
<dbReference type="InterPro" id="IPR023943">
    <property type="entry name" value="Enolase-ppase_E1"/>
</dbReference>
<dbReference type="HAMAP" id="MF_01681">
    <property type="entry name" value="Salvage_MtnC"/>
    <property type="match status" value="1"/>
</dbReference>
<dbReference type="NCBIfam" id="TIGR01549">
    <property type="entry name" value="HAD-SF-IA-v1"/>
    <property type="match status" value="1"/>
</dbReference>
<name>A0A6J4M0E4_9GAMM</name>
<comment type="subunit">
    <text evidence="4">Monomer.</text>
</comment>